<feature type="coiled-coil region" evidence="2">
    <location>
        <begin position="141"/>
        <end position="175"/>
    </location>
</feature>
<feature type="region of interest" description="Disordered" evidence="3">
    <location>
        <begin position="25"/>
        <end position="45"/>
    </location>
</feature>
<dbReference type="OrthoDB" id="684343at2759"/>
<evidence type="ECO:0000259" key="4">
    <source>
        <dbReference type="Pfam" id="PF03763"/>
    </source>
</evidence>
<name>A0A9E7FWQ7_9LILI</name>
<accession>A0A9E7FWQ7</accession>
<reference evidence="5" key="1">
    <citation type="submission" date="2022-05" db="EMBL/GenBank/DDBJ databases">
        <title>The Musa troglodytarum L. genome provides insights into the mechanism of non-climacteric behaviour and enrichment of carotenoids.</title>
        <authorList>
            <person name="Wang J."/>
        </authorList>
    </citation>
    <scope>NUCLEOTIDE SEQUENCE</scope>
    <source>
        <tissue evidence="5">Leaf</tissue>
    </source>
</reference>
<proteinExistence type="inferred from homology"/>
<sequence length="221" mass="24564">METADAKQEAEAPLRAAVAVKDVEEEKAPIASPAERKLDDSDAVGIDESEKPLSSLCLSLLSPYVFSRTAVLALRFYTSPLASGDEDPSTEKSTEVSAESVLARLETEKRLSLIKAWEDNEKTKVENKVVKKLSSIMVWEISRKAAVEAELKRKEEELEKKMADYAEKIKNKIALLHRFAEEKRAMVEARRGEELLKVEEVAAKYRATGLAPKKLLGCFGP</sequence>
<protein>
    <submittedName>
        <fullName evidence="5">Remorin, N-terminal region</fullName>
    </submittedName>
</protein>
<dbReference type="PANTHER" id="PTHR31775">
    <property type="entry name" value="OS02G0117200 PROTEIN"/>
    <property type="match status" value="1"/>
</dbReference>
<keyword evidence="2" id="KW-0175">Coiled coil</keyword>
<feature type="compositionally biased region" description="Basic and acidic residues" evidence="3">
    <location>
        <begin position="25"/>
        <end position="40"/>
    </location>
</feature>
<gene>
    <name evidence="5" type="ORF">MUK42_21187</name>
</gene>
<keyword evidence="6" id="KW-1185">Reference proteome</keyword>
<dbReference type="Pfam" id="PF03763">
    <property type="entry name" value="Remorin_C"/>
    <property type="match status" value="1"/>
</dbReference>
<comment type="similarity">
    <text evidence="1">Belongs to the remorin family.</text>
</comment>
<feature type="compositionally biased region" description="Basic and acidic residues" evidence="3">
    <location>
        <begin position="1"/>
        <end position="12"/>
    </location>
</feature>
<evidence type="ECO:0000313" key="6">
    <source>
        <dbReference type="Proteomes" id="UP001055439"/>
    </source>
</evidence>
<feature type="domain" description="Remorin C-terminal" evidence="4">
    <location>
        <begin position="109"/>
        <end position="214"/>
    </location>
</feature>
<dbReference type="AlphaFoldDB" id="A0A9E7FWQ7"/>
<dbReference type="PANTHER" id="PTHR31775:SF5">
    <property type="entry name" value="REMORIN 1.4"/>
    <property type="match status" value="1"/>
</dbReference>
<organism evidence="5 6">
    <name type="scientific">Musa troglodytarum</name>
    <name type="common">fe'i banana</name>
    <dbReference type="NCBI Taxonomy" id="320322"/>
    <lineage>
        <taxon>Eukaryota</taxon>
        <taxon>Viridiplantae</taxon>
        <taxon>Streptophyta</taxon>
        <taxon>Embryophyta</taxon>
        <taxon>Tracheophyta</taxon>
        <taxon>Spermatophyta</taxon>
        <taxon>Magnoliopsida</taxon>
        <taxon>Liliopsida</taxon>
        <taxon>Zingiberales</taxon>
        <taxon>Musaceae</taxon>
        <taxon>Musa</taxon>
    </lineage>
</organism>
<feature type="region of interest" description="Disordered" evidence="3">
    <location>
        <begin position="1"/>
        <end position="20"/>
    </location>
</feature>
<evidence type="ECO:0000313" key="5">
    <source>
        <dbReference type="EMBL" id="URE04456.1"/>
    </source>
</evidence>
<evidence type="ECO:0000256" key="2">
    <source>
        <dbReference type="SAM" id="Coils"/>
    </source>
</evidence>
<evidence type="ECO:0000256" key="1">
    <source>
        <dbReference type="ARBA" id="ARBA00005711"/>
    </source>
</evidence>
<evidence type="ECO:0000256" key="3">
    <source>
        <dbReference type="SAM" id="MobiDB-lite"/>
    </source>
</evidence>
<dbReference type="InterPro" id="IPR005516">
    <property type="entry name" value="Remorin_C"/>
</dbReference>
<dbReference type="Proteomes" id="UP001055439">
    <property type="component" value="Chromosome 5"/>
</dbReference>
<dbReference type="EMBL" id="CP097507">
    <property type="protein sequence ID" value="URE04456.1"/>
    <property type="molecule type" value="Genomic_DNA"/>
</dbReference>